<feature type="transmembrane region" description="Helical" evidence="8">
    <location>
        <begin position="155"/>
        <end position="179"/>
    </location>
</feature>
<dbReference type="InterPro" id="IPR000917">
    <property type="entry name" value="Sulfatase_N"/>
</dbReference>
<dbReference type="PANTHER" id="PTHR30443:SF0">
    <property type="entry name" value="PHOSPHOETHANOLAMINE TRANSFERASE EPTA"/>
    <property type="match status" value="1"/>
</dbReference>
<organism evidence="11 12">
    <name type="scientific">Sulfitobacter undariae</name>
    <dbReference type="NCBI Taxonomy" id="1563671"/>
    <lineage>
        <taxon>Bacteria</taxon>
        <taxon>Pseudomonadati</taxon>
        <taxon>Pseudomonadota</taxon>
        <taxon>Alphaproteobacteria</taxon>
        <taxon>Rhodobacterales</taxon>
        <taxon>Roseobacteraceae</taxon>
        <taxon>Sulfitobacter</taxon>
    </lineage>
</organism>
<feature type="transmembrane region" description="Helical" evidence="8">
    <location>
        <begin position="79"/>
        <end position="100"/>
    </location>
</feature>
<keyword evidence="2" id="KW-1003">Cell membrane</keyword>
<evidence type="ECO:0000256" key="5">
    <source>
        <dbReference type="ARBA" id="ARBA00022692"/>
    </source>
</evidence>
<comment type="subcellular location">
    <subcellularLocation>
        <location evidence="1">Cell inner membrane</location>
        <topology evidence="1">Multi-pass membrane protein</topology>
    </subcellularLocation>
</comment>
<accession>A0A7W6H212</accession>
<evidence type="ECO:0000256" key="6">
    <source>
        <dbReference type="ARBA" id="ARBA00022989"/>
    </source>
</evidence>
<dbReference type="PANTHER" id="PTHR30443">
    <property type="entry name" value="INNER MEMBRANE PROTEIN"/>
    <property type="match status" value="1"/>
</dbReference>
<keyword evidence="4 11" id="KW-0808">Transferase</keyword>
<evidence type="ECO:0000256" key="2">
    <source>
        <dbReference type="ARBA" id="ARBA00022475"/>
    </source>
</evidence>
<dbReference type="GO" id="GO:0009244">
    <property type="term" value="P:lipopolysaccharide core region biosynthetic process"/>
    <property type="evidence" value="ECO:0007669"/>
    <property type="project" value="TreeGrafter"/>
</dbReference>
<dbReference type="EC" id="2.7.8.-" evidence="11"/>
<protein>
    <submittedName>
        <fullName evidence="11">Lipid A ethanolaminephosphotransferase</fullName>
        <ecNumber evidence="11">2.7.8.-</ecNumber>
    </submittedName>
</protein>
<dbReference type="SUPFAM" id="SSF53649">
    <property type="entry name" value="Alkaline phosphatase-like"/>
    <property type="match status" value="1"/>
</dbReference>
<evidence type="ECO:0000256" key="4">
    <source>
        <dbReference type="ARBA" id="ARBA00022679"/>
    </source>
</evidence>
<sequence length="531" mass="59178">MKTLFRWRPEVSIFTFILIITAGNLALYQKPLLGYGLSVSALPAKAGWLQILSLEVVQYCLLASVLFFVATFSITALRLLASLLALINAAALYFMLTYNMELDRTMIANILSTDSREAAGLWHISIVPYLMLLGVVPAVMIWRTKLRRSTWLRRLFGSIIAFVALFTWLYMTSATWLWYDKYASRMGSKILPWSYVINTARHFNRIALDERQQTLLPDAVFEDGSPDRKEVVVLVIGEAARAESFSLYGYAKNTNAFTKGTSIIALPMGRSCATNTISSTACLLTHEGSDASSHTEFEPLPSYLTRFGVETIYRTNNSGPPPVDVTTFQRASEISAGCTSGTCPTPGMDEVLNWGLADVLNASSSKRIFVTLHQTGSHGPAYYTKYPKGFDQFKPECKTVQVSSCSQEELSNAYDNTIRYNDFLLADLITQLETVDANTAMIYVSDHGQSLGESGFYLHGAPNAVAPKQQREIPFLVWMSEGFKAQRGITDADIIPSETFPHDFPFHSVMGAFGMTSDIYKPKFDIFRSQR</sequence>
<evidence type="ECO:0000256" key="1">
    <source>
        <dbReference type="ARBA" id="ARBA00004429"/>
    </source>
</evidence>
<feature type="domain" description="Phosphoethanolamine transferase N-terminal" evidence="10">
    <location>
        <begin position="64"/>
        <end position="204"/>
    </location>
</feature>
<evidence type="ECO:0000256" key="7">
    <source>
        <dbReference type="ARBA" id="ARBA00023136"/>
    </source>
</evidence>
<feature type="transmembrane region" description="Helical" evidence="8">
    <location>
        <begin position="120"/>
        <end position="143"/>
    </location>
</feature>
<dbReference type="Pfam" id="PF00884">
    <property type="entry name" value="Sulfatase"/>
    <property type="match status" value="1"/>
</dbReference>
<dbReference type="Pfam" id="PF08019">
    <property type="entry name" value="EptA_B_N"/>
    <property type="match status" value="1"/>
</dbReference>
<dbReference type="GO" id="GO:0005886">
    <property type="term" value="C:plasma membrane"/>
    <property type="evidence" value="ECO:0007669"/>
    <property type="project" value="UniProtKB-SubCell"/>
</dbReference>
<evidence type="ECO:0000313" key="12">
    <source>
        <dbReference type="Proteomes" id="UP000530268"/>
    </source>
</evidence>
<dbReference type="InterPro" id="IPR017850">
    <property type="entry name" value="Alkaline_phosphatase_core_sf"/>
</dbReference>
<dbReference type="RefSeq" id="WP_184568344.1">
    <property type="nucleotide sequence ID" value="NZ_JACIEI010000028.1"/>
</dbReference>
<feature type="domain" description="Sulfatase N-terminal" evidence="9">
    <location>
        <begin position="232"/>
        <end position="514"/>
    </location>
</feature>
<dbReference type="InterPro" id="IPR012549">
    <property type="entry name" value="EptA-like_N"/>
</dbReference>
<dbReference type="GO" id="GO:0016776">
    <property type="term" value="F:phosphotransferase activity, phosphate group as acceptor"/>
    <property type="evidence" value="ECO:0007669"/>
    <property type="project" value="TreeGrafter"/>
</dbReference>
<gene>
    <name evidence="11" type="ORF">GGR95_003778</name>
</gene>
<keyword evidence="5 8" id="KW-0812">Transmembrane</keyword>
<dbReference type="CDD" id="cd16017">
    <property type="entry name" value="LptA"/>
    <property type="match status" value="1"/>
</dbReference>
<evidence type="ECO:0000259" key="9">
    <source>
        <dbReference type="Pfam" id="PF00884"/>
    </source>
</evidence>
<evidence type="ECO:0000313" key="11">
    <source>
        <dbReference type="EMBL" id="MBB3996110.1"/>
    </source>
</evidence>
<dbReference type="InterPro" id="IPR040423">
    <property type="entry name" value="PEA_transferase"/>
</dbReference>
<reference evidence="11 12" key="1">
    <citation type="submission" date="2020-08" db="EMBL/GenBank/DDBJ databases">
        <title>Genomic Encyclopedia of Type Strains, Phase IV (KMG-IV): sequencing the most valuable type-strain genomes for metagenomic binning, comparative biology and taxonomic classification.</title>
        <authorList>
            <person name="Goeker M."/>
        </authorList>
    </citation>
    <scope>NUCLEOTIDE SEQUENCE [LARGE SCALE GENOMIC DNA]</scope>
    <source>
        <strain evidence="11 12">DSM 102234</strain>
    </source>
</reference>
<proteinExistence type="predicted"/>
<name>A0A7W6H212_9RHOB</name>
<dbReference type="EMBL" id="JACIEI010000028">
    <property type="protein sequence ID" value="MBB3996110.1"/>
    <property type="molecule type" value="Genomic_DNA"/>
</dbReference>
<keyword evidence="3" id="KW-0997">Cell inner membrane</keyword>
<comment type="caution">
    <text evidence="11">The sequence shown here is derived from an EMBL/GenBank/DDBJ whole genome shotgun (WGS) entry which is preliminary data.</text>
</comment>
<keyword evidence="12" id="KW-1185">Reference proteome</keyword>
<dbReference type="Gene3D" id="3.40.720.10">
    <property type="entry name" value="Alkaline Phosphatase, subunit A"/>
    <property type="match status" value="1"/>
</dbReference>
<evidence type="ECO:0000256" key="8">
    <source>
        <dbReference type="SAM" id="Phobius"/>
    </source>
</evidence>
<keyword evidence="7 8" id="KW-0472">Membrane</keyword>
<feature type="transmembrane region" description="Helical" evidence="8">
    <location>
        <begin position="12"/>
        <end position="28"/>
    </location>
</feature>
<evidence type="ECO:0000256" key="3">
    <source>
        <dbReference type="ARBA" id="ARBA00022519"/>
    </source>
</evidence>
<feature type="transmembrane region" description="Helical" evidence="8">
    <location>
        <begin position="48"/>
        <end position="72"/>
    </location>
</feature>
<keyword evidence="6 8" id="KW-1133">Transmembrane helix</keyword>
<dbReference type="AlphaFoldDB" id="A0A7W6H212"/>
<dbReference type="InterPro" id="IPR058130">
    <property type="entry name" value="PEA_transf_C"/>
</dbReference>
<evidence type="ECO:0000259" key="10">
    <source>
        <dbReference type="Pfam" id="PF08019"/>
    </source>
</evidence>
<dbReference type="Proteomes" id="UP000530268">
    <property type="component" value="Unassembled WGS sequence"/>
</dbReference>